<name>A0A0B2V8J6_TOXCA</name>
<evidence type="ECO:0000313" key="2">
    <source>
        <dbReference type="EMBL" id="KHN77260.1"/>
    </source>
</evidence>
<proteinExistence type="predicted"/>
<feature type="non-terminal residue" evidence="2">
    <location>
        <position position="142"/>
    </location>
</feature>
<dbReference type="Proteomes" id="UP000031036">
    <property type="component" value="Unassembled WGS sequence"/>
</dbReference>
<dbReference type="OrthoDB" id="5856985at2759"/>
<comment type="caution">
    <text evidence="2">The sequence shown here is derived from an EMBL/GenBank/DDBJ whole genome shotgun (WGS) entry which is preliminary data.</text>
</comment>
<keyword evidence="3" id="KW-1185">Reference proteome</keyword>
<dbReference type="InterPro" id="IPR055510">
    <property type="entry name" value="DUF7083"/>
</dbReference>
<dbReference type="AlphaFoldDB" id="A0A0B2V8J6"/>
<feature type="non-terminal residue" evidence="2">
    <location>
        <position position="1"/>
    </location>
</feature>
<feature type="domain" description="DUF7083" evidence="1">
    <location>
        <begin position="2"/>
        <end position="86"/>
    </location>
</feature>
<sequence length="142" mass="16181">SISTRLPEFIYDPDNGCTFDVWINRHEDVIAQDGATLDEAAKTRLIISNLDAAAYARFTNHILTKRASESCFDDTVKTLKLLFGHNTSVFAHRYTYLRNQRNGESLSDCNEMVNRRHQTAEFNAISPEQMKCLVWTCGPHTP</sequence>
<organism evidence="2 3">
    <name type="scientific">Toxocara canis</name>
    <name type="common">Canine roundworm</name>
    <dbReference type="NCBI Taxonomy" id="6265"/>
    <lineage>
        <taxon>Eukaryota</taxon>
        <taxon>Metazoa</taxon>
        <taxon>Ecdysozoa</taxon>
        <taxon>Nematoda</taxon>
        <taxon>Chromadorea</taxon>
        <taxon>Rhabditida</taxon>
        <taxon>Spirurina</taxon>
        <taxon>Ascaridomorpha</taxon>
        <taxon>Ascaridoidea</taxon>
        <taxon>Toxocaridae</taxon>
        <taxon>Toxocara</taxon>
    </lineage>
</organism>
<dbReference type="Pfam" id="PF23309">
    <property type="entry name" value="DUF7083"/>
    <property type="match status" value="1"/>
</dbReference>
<protein>
    <recommendedName>
        <fullName evidence="1">DUF7083 domain-containing protein</fullName>
    </recommendedName>
</protein>
<accession>A0A0B2V8J6</accession>
<gene>
    <name evidence="2" type="ORF">Tcan_00464</name>
</gene>
<reference evidence="2 3" key="1">
    <citation type="submission" date="2014-11" db="EMBL/GenBank/DDBJ databases">
        <title>Genetic blueprint of the zoonotic pathogen Toxocara canis.</title>
        <authorList>
            <person name="Zhu X.-Q."/>
            <person name="Korhonen P.K."/>
            <person name="Cai H."/>
            <person name="Young N.D."/>
            <person name="Nejsum P."/>
            <person name="von Samson-Himmelstjerna G."/>
            <person name="Boag P.R."/>
            <person name="Tan P."/>
            <person name="Li Q."/>
            <person name="Min J."/>
            <person name="Yang Y."/>
            <person name="Wang X."/>
            <person name="Fang X."/>
            <person name="Hall R.S."/>
            <person name="Hofmann A."/>
            <person name="Sternberg P.W."/>
            <person name="Jex A.R."/>
            <person name="Gasser R.B."/>
        </authorList>
    </citation>
    <scope>NUCLEOTIDE SEQUENCE [LARGE SCALE GENOMIC DNA]</scope>
    <source>
        <strain evidence="2">PN_DK_2014</strain>
    </source>
</reference>
<evidence type="ECO:0000259" key="1">
    <source>
        <dbReference type="Pfam" id="PF23309"/>
    </source>
</evidence>
<evidence type="ECO:0000313" key="3">
    <source>
        <dbReference type="Proteomes" id="UP000031036"/>
    </source>
</evidence>
<dbReference type="EMBL" id="JPKZ01002349">
    <property type="protein sequence ID" value="KHN77260.1"/>
    <property type="molecule type" value="Genomic_DNA"/>
</dbReference>